<dbReference type="EMBL" id="MF344568">
    <property type="protein sequence ID" value="AVE20376.1"/>
    <property type="molecule type" value="Genomic_DNA"/>
</dbReference>
<dbReference type="PANTHER" id="PTHR43585">
    <property type="entry name" value="FUMIPYRROLE BIOSYNTHESIS PROTEIN C"/>
    <property type="match status" value="1"/>
</dbReference>
<evidence type="ECO:0000313" key="8">
    <source>
        <dbReference type="Proteomes" id="UP000433532"/>
    </source>
</evidence>
<dbReference type="GO" id="GO:0005524">
    <property type="term" value="F:ATP binding"/>
    <property type="evidence" value="ECO:0007669"/>
    <property type="project" value="UniProtKB-UniRule"/>
</dbReference>
<dbReference type="InterPro" id="IPR052032">
    <property type="entry name" value="ATP-dep_AA_Ligase"/>
</dbReference>
<dbReference type="GO" id="GO:0046872">
    <property type="term" value="F:metal ion binding"/>
    <property type="evidence" value="ECO:0007669"/>
    <property type="project" value="InterPro"/>
</dbReference>
<dbReference type="PANTHER" id="PTHR43585:SF2">
    <property type="entry name" value="ATP-GRASP ENZYME FSQD"/>
    <property type="match status" value="1"/>
</dbReference>
<gene>
    <name evidence="7" type="ORF">GNQ48_30610</name>
</gene>
<dbReference type="GO" id="GO:0016874">
    <property type="term" value="F:ligase activity"/>
    <property type="evidence" value="ECO:0007669"/>
    <property type="project" value="UniProtKB-KW"/>
</dbReference>
<proteinExistence type="predicted"/>
<dbReference type="EMBL" id="WOAD01000053">
    <property type="protein sequence ID" value="MUI39345.1"/>
    <property type="molecule type" value="Genomic_DNA"/>
</dbReference>
<sequence length="337" mass="37110">MRTHILIWFLEGQSSQRDILLGAREALPPEVKIFASHRQERPEITGLADVSFLEPKDNQERIDWVIETALTHKIKVILAGRVGSVFEAQRRRFEAAGLVLVTGGSNMSTFELVDDKSKFTAEAELAGLACVPAITATNAQELIDAYETLRAHGDVCVKPAVGIYGQGFWRFKSEADPFRCFANPDSREVQFETYLQAYRAGGDRPAMLVMPYMAGSECSIDMVCESGRPVAYVGRRKQGLHQTFENDSVAVELALKAAAHFQCDGLVNVQTRDDADGVPHLLEINPRYSGGIGYTRHTGINLPGIFASRRLGLPEPVSQWIPNIRVKAITVAVPVAT</sequence>
<dbReference type="SUPFAM" id="SSF56059">
    <property type="entry name" value="Glutathione synthetase ATP-binding domain-like"/>
    <property type="match status" value="1"/>
</dbReference>
<keyword evidence="1 7" id="KW-0436">Ligase</keyword>
<reference evidence="7 8" key="2">
    <citation type="submission" date="2019-11" db="EMBL/GenBank/DDBJ databases">
        <title>Genomes of ocular Pseudomonas aeruginosa isolates.</title>
        <authorList>
            <person name="Khan M."/>
            <person name="Rice S.A."/>
            <person name="Willcox M.D.P."/>
            <person name="Stapleton F."/>
        </authorList>
    </citation>
    <scope>NUCLEOTIDE SEQUENCE [LARGE SCALE GENOMIC DNA]</scope>
    <source>
        <strain evidence="7 8">PA221</strain>
    </source>
</reference>
<evidence type="ECO:0000313" key="6">
    <source>
        <dbReference type="EMBL" id="AVE20376.1"/>
    </source>
</evidence>
<dbReference type="InterPro" id="IPR011761">
    <property type="entry name" value="ATP-grasp"/>
</dbReference>
<keyword evidence="3 4" id="KW-0067">ATP-binding</keyword>
<dbReference type="Pfam" id="PF15632">
    <property type="entry name" value="ATPgrasp_Ter"/>
    <property type="match status" value="1"/>
</dbReference>
<protein>
    <submittedName>
        <fullName evidence="6">Carbamoylphosphate synthase large subunit</fullName>
    </submittedName>
    <submittedName>
        <fullName evidence="7">Carboxylate--amine ligase</fullName>
    </submittedName>
</protein>
<keyword evidence="6" id="KW-0614">Plasmid</keyword>
<geneLocation type="plasmid" evidence="6">
    <name>p727-IMP</name>
</geneLocation>
<dbReference type="AlphaFoldDB" id="A0A2L1KDG6"/>
<evidence type="ECO:0000256" key="4">
    <source>
        <dbReference type="PROSITE-ProRule" id="PRU00409"/>
    </source>
</evidence>
<evidence type="ECO:0000313" key="7">
    <source>
        <dbReference type="EMBL" id="MUI39345.1"/>
    </source>
</evidence>
<name>A0A2L1KDG6_PSEAI</name>
<dbReference type="PROSITE" id="PS50975">
    <property type="entry name" value="ATP_GRASP"/>
    <property type="match status" value="1"/>
</dbReference>
<evidence type="ECO:0000259" key="5">
    <source>
        <dbReference type="PROSITE" id="PS50975"/>
    </source>
</evidence>
<evidence type="ECO:0000256" key="2">
    <source>
        <dbReference type="ARBA" id="ARBA00022741"/>
    </source>
</evidence>
<feature type="domain" description="ATP-grasp" evidence="5">
    <location>
        <begin position="120"/>
        <end position="311"/>
    </location>
</feature>
<accession>A0A2L1KDG6</accession>
<evidence type="ECO:0000256" key="1">
    <source>
        <dbReference type="ARBA" id="ARBA00022598"/>
    </source>
</evidence>
<organism evidence="6">
    <name type="scientific">Pseudomonas aeruginosa</name>
    <dbReference type="NCBI Taxonomy" id="287"/>
    <lineage>
        <taxon>Bacteria</taxon>
        <taxon>Pseudomonadati</taxon>
        <taxon>Pseudomonadota</taxon>
        <taxon>Gammaproteobacteria</taxon>
        <taxon>Pseudomonadales</taxon>
        <taxon>Pseudomonadaceae</taxon>
        <taxon>Pseudomonas</taxon>
    </lineage>
</organism>
<dbReference type="PIRSF" id="PIRSF029120">
    <property type="entry name" value="UCP029120"/>
    <property type="match status" value="1"/>
</dbReference>
<reference evidence="6" key="1">
    <citation type="submission" date="2017-06" db="EMBL/GenBank/DDBJ databases">
        <title>Complete sequence of p727-IMP from clinical Pseudomonas aeruginosa.</title>
        <authorList>
            <person name="Yuan M."/>
            <person name="Feng J.2nd."/>
            <person name="Zhan Z.3rd."/>
            <person name="Jiang X.4th."/>
            <person name="Zhang D.5th."/>
            <person name="Chen X.6th."/>
            <person name="Zhao X."/>
            <person name="Che J."/>
            <person name="Lu J."/>
            <person name="Xu J."/>
            <person name="Li J."/>
            <person name="Zhou D."/>
        </authorList>
    </citation>
    <scope>NUCLEOTIDE SEQUENCE</scope>
    <source>
        <plasmid evidence="6">p727-IMP</plasmid>
    </source>
</reference>
<evidence type="ECO:0000256" key="3">
    <source>
        <dbReference type="ARBA" id="ARBA00022840"/>
    </source>
</evidence>
<dbReference type="Gene3D" id="3.30.470.20">
    <property type="entry name" value="ATP-grasp fold, B domain"/>
    <property type="match status" value="1"/>
</dbReference>
<dbReference type="InterPro" id="IPR011226">
    <property type="entry name" value="ATP-grasp_fam"/>
</dbReference>
<keyword evidence="2 4" id="KW-0547">Nucleotide-binding</keyword>
<dbReference type="Proteomes" id="UP000433532">
    <property type="component" value="Unassembled WGS sequence"/>
</dbReference>